<dbReference type="RefSeq" id="WP_219878663.1">
    <property type="nucleotide sequence ID" value="NZ_JAHYXK010000019.1"/>
</dbReference>
<feature type="signal peptide" evidence="1">
    <location>
        <begin position="1"/>
        <end position="22"/>
    </location>
</feature>
<dbReference type="NCBIfam" id="TIGR01200">
    <property type="entry name" value="GLPGLI"/>
    <property type="match status" value="1"/>
</dbReference>
<evidence type="ECO:0000313" key="2">
    <source>
        <dbReference type="EMBL" id="MBW7468793.1"/>
    </source>
</evidence>
<accession>A0ABS7CYB5</accession>
<comment type="caution">
    <text evidence="2">The sequence shown here is derived from an EMBL/GenBank/DDBJ whole genome shotgun (WGS) entry which is preliminary data.</text>
</comment>
<dbReference type="InterPro" id="IPR005901">
    <property type="entry name" value="GLPGLI"/>
</dbReference>
<keyword evidence="1" id="KW-0732">Signal</keyword>
<gene>
    <name evidence="2" type="ORF">K0O23_17090</name>
</gene>
<reference evidence="2 3" key="1">
    <citation type="journal article" date="2016" name="Int. J. Syst. Evol. Microbiol.">
        <title>Pontibacter aydingkolensis sp. nov., isolated from soil of a salt lake.</title>
        <authorList>
            <person name="Osman G."/>
            <person name="Zhang T."/>
            <person name="Lou K."/>
            <person name="Gao Y."/>
            <person name="Chang W."/>
            <person name="Lin Q."/>
            <person name="Yang H.M."/>
            <person name="Huo X.D."/>
            <person name="Wang N."/>
        </authorList>
    </citation>
    <scope>NUCLEOTIDE SEQUENCE [LARGE SCALE GENOMIC DNA]</scope>
    <source>
        <strain evidence="2 3">KACC 19255</strain>
    </source>
</reference>
<evidence type="ECO:0000313" key="3">
    <source>
        <dbReference type="Proteomes" id="UP000813018"/>
    </source>
</evidence>
<proteinExistence type="predicted"/>
<sequence>MKNTLTILGALVMMLVSQFALAQTQGAITYETRINMHRNIPAERAQMKDMIPEFRTTRNILTFNATESLYKPLVDEQDDMAAATGGGGQFVMRMAQNQTYINTSQDKRVLLREFIGKNYITQDSLSIMPWKFGDETKTIQGYTCKQAFFTDEKSGKTTIAWYTDKLRPNLGPDNYTSLPGAVLEIDFDNGLRVTRATKVDFKALKKNDLVEPTKGEKVTNAQYQAMMEEQMKQRGGNGNSFIIRN</sequence>
<feature type="chain" id="PRO_5046898603" evidence="1">
    <location>
        <begin position="23"/>
        <end position="245"/>
    </location>
</feature>
<protein>
    <submittedName>
        <fullName evidence="2">GLPGLI family protein</fullName>
    </submittedName>
</protein>
<dbReference type="Pfam" id="PF22252">
    <property type="entry name" value="PNGase_F-II_N"/>
    <property type="match status" value="1"/>
</dbReference>
<dbReference type="Proteomes" id="UP000813018">
    <property type="component" value="Unassembled WGS sequence"/>
</dbReference>
<organism evidence="2 3">
    <name type="scientific">Pontibacter aydingkolensis</name>
    <dbReference type="NCBI Taxonomy" id="1911536"/>
    <lineage>
        <taxon>Bacteria</taxon>
        <taxon>Pseudomonadati</taxon>
        <taxon>Bacteroidota</taxon>
        <taxon>Cytophagia</taxon>
        <taxon>Cytophagales</taxon>
        <taxon>Hymenobacteraceae</taxon>
        <taxon>Pontibacter</taxon>
    </lineage>
</organism>
<keyword evidence="3" id="KW-1185">Reference proteome</keyword>
<evidence type="ECO:0000256" key="1">
    <source>
        <dbReference type="SAM" id="SignalP"/>
    </source>
</evidence>
<dbReference type="EMBL" id="JAHYXK010000019">
    <property type="protein sequence ID" value="MBW7468793.1"/>
    <property type="molecule type" value="Genomic_DNA"/>
</dbReference>
<name>A0ABS7CYB5_9BACT</name>